<evidence type="ECO:0000256" key="1">
    <source>
        <dbReference type="SAM" id="SignalP"/>
    </source>
</evidence>
<dbReference type="SUPFAM" id="SSF56436">
    <property type="entry name" value="C-type lectin-like"/>
    <property type="match status" value="1"/>
</dbReference>
<dbReference type="CDD" id="cd00037">
    <property type="entry name" value="CLECT"/>
    <property type="match status" value="1"/>
</dbReference>
<dbReference type="STRING" id="1611254.A0A2G5T699"/>
<dbReference type="Gene3D" id="3.10.100.10">
    <property type="entry name" value="Mannose-Binding Protein A, subunit A"/>
    <property type="match status" value="1"/>
</dbReference>
<dbReference type="SMART" id="SM00034">
    <property type="entry name" value="CLECT"/>
    <property type="match status" value="1"/>
</dbReference>
<dbReference type="OrthoDB" id="5877620at2759"/>
<proteinExistence type="predicted"/>
<dbReference type="InterPro" id="IPR016187">
    <property type="entry name" value="CTDL_fold"/>
</dbReference>
<feature type="signal peptide" evidence="1">
    <location>
        <begin position="1"/>
        <end position="19"/>
    </location>
</feature>
<accession>A0A2G5T699</accession>
<keyword evidence="1" id="KW-0732">Signal</keyword>
<dbReference type="InterPro" id="IPR050111">
    <property type="entry name" value="C-type_lectin/snaclec_domain"/>
</dbReference>
<evidence type="ECO:0000313" key="3">
    <source>
        <dbReference type="EMBL" id="PIC22703.1"/>
    </source>
</evidence>
<comment type="caution">
    <text evidence="3">The sequence shown here is derived from an EMBL/GenBank/DDBJ whole genome shotgun (WGS) entry which is preliminary data.</text>
</comment>
<dbReference type="Pfam" id="PF00059">
    <property type="entry name" value="Lectin_C"/>
    <property type="match status" value="1"/>
</dbReference>
<dbReference type="InterPro" id="IPR016186">
    <property type="entry name" value="C-type_lectin-like/link_sf"/>
</dbReference>
<dbReference type="Proteomes" id="UP000230233">
    <property type="component" value="Chromosome V"/>
</dbReference>
<dbReference type="PANTHER" id="PTHR22803">
    <property type="entry name" value="MANNOSE, PHOSPHOLIPASE, LECTIN RECEPTOR RELATED"/>
    <property type="match status" value="1"/>
</dbReference>
<reference evidence="4" key="1">
    <citation type="submission" date="2017-10" db="EMBL/GenBank/DDBJ databases">
        <title>Rapid genome shrinkage in a self-fertile nematode reveals novel sperm competition proteins.</title>
        <authorList>
            <person name="Yin D."/>
            <person name="Schwarz E.M."/>
            <person name="Thomas C.G."/>
            <person name="Felde R.L."/>
            <person name="Korf I.F."/>
            <person name="Cutter A.D."/>
            <person name="Schartner C.M."/>
            <person name="Ralston E.J."/>
            <person name="Meyer B.J."/>
            <person name="Haag E.S."/>
        </authorList>
    </citation>
    <scope>NUCLEOTIDE SEQUENCE [LARGE SCALE GENOMIC DNA]</scope>
    <source>
        <strain evidence="4">JU1422</strain>
    </source>
</reference>
<feature type="chain" id="PRO_5013673826" description="C-type lectin domain-containing protein" evidence="1">
    <location>
        <begin position="20"/>
        <end position="204"/>
    </location>
</feature>
<organism evidence="3 4">
    <name type="scientific">Caenorhabditis nigoni</name>
    <dbReference type="NCBI Taxonomy" id="1611254"/>
    <lineage>
        <taxon>Eukaryota</taxon>
        <taxon>Metazoa</taxon>
        <taxon>Ecdysozoa</taxon>
        <taxon>Nematoda</taxon>
        <taxon>Chromadorea</taxon>
        <taxon>Rhabditida</taxon>
        <taxon>Rhabditina</taxon>
        <taxon>Rhabditomorpha</taxon>
        <taxon>Rhabditoidea</taxon>
        <taxon>Rhabditidae</taxon>
        <taxon>Peloderinae</taxon>
        <taxon>Caenorhabditis</taxon>
    </lineage>
</organism>
<feature type="domain" description="C-type lectin" evidence="2">
    <location>
        <begin position="73"/>
        <end position="191"/>
    </location>
</feature>
<dbReference type="InterPro" id="IPR001304">
    <property type="entry name" value="C-type_lectin-like"/>
</dbReference>
<dbReference type="AlphaFoldDB" id="A0A2G5T699"/>
<evidence type="ECO:0000259" key="2">
    <source>
        <dbReference type="PROSITE" id="PS50041"/>
    </source>
</evidence>
<protein>
    <recommendedName>
        <fullName evidence="2">C-type lectin domain-containing protein</fullName>
    </recommendedName>
</protein>
<evidence type="ECO:0000313" key="4">
    <source>
        <dbReference type="Proteomes" id="UP000230233"/>
    </source>
</evidence>
<sequence length="204" mass="22280">MKPIASLFCFLSILQHTNALNLNDIKKMKTNPTTIATTTTTTGAPEYITFTMTTPGAMLTDCPAGCASGWLYYGSKCYKKFDTPATHSQAVTNCQLQGGELVQIDSSSENDALRKAFDTNALVDETKETWIGLASTSGSWKWTDGSTASFTNWAQTQPSSGQQCVQMITDALTNSTYQYQRGGWKTYDCSKTSASYICERDANV</sequence>
<dbReference type="PROSITE" id="PS50041">
    <property type="entry name" value="C_TYPE_LECTIN_2"/>
    <property type="match status" value="1"/>
</dbReference>
<gene>
    <name evidence="3" type="primary">Cnig_chr_V.g16665</name>
    <name evidence="3" type="ORF">B9Z55_016665</name>
</gene>
<dbReference type="EMBL" id="PDUG01000005">
    <property type="protein sequence ID" value="PIC22703.1"/>
    <property type="molecule type" value="Genomic_DNA"/>
</dbReference>
<keyword evidence="4" id="KW-1185">Reference proteome</keyword>
<name>A0A2G5T699_9PELO</name>